<dbReference type="Gene3D" id="1.10.1520.10">
    <property type="entry name" value="Ribonuclease III domain"/>
    <property type="match status" value="1"/>
</dbReference>
<evidence type="ECO:0000256" key="1">
    <source>
        <dbReference type="ARBA" id="ARBA00022801"/>
    </source>
</evidence>
<dbReference type="STRING" id="554065.E1Z6E3"/>
<dbReference type="PANTHER" id="PTHR14950">
    <property type="entry name" value="DICER-RELATED"/>
    <property type="match status" value="1"/>
</dbReference>
<dbReference type="GO" id="GO:0004525">
    <property type="term" value="F:ribonuclease III activity"/>
    <property type="evidence" value="ECO:0007669"/>
    <property type="project" value="InterPro"/>
</dbReference>
<dbReference type="CDD" id="cd00593">
    <property type="entry name" value="RIBOc"/>
    <property type="match status" value="1"/>
</dbReference>
<dbReference type="GeneID" id="17357968"/>
<dbReference type="SMART" id="SM00535">
    <property type="entry name" value="RIBOc"/>
    <property type="match status" value="1"/>
</dbReference>
<evidence type="ECO:0000313" key="3">
    <source>
        <dbReference type="EMBL" id="EFN58917.1"/>
    </source>
</evidence>
<dbReference type="Proteomes" id="UP000008141">
    <property type="component" value="Unassembled WGS sequence"/>
</dbReference>
<dbReference type="KEGG" id="cvr:CHLNCDRAFT_140869"/>
<protein>
    <recommendedName>
        <fullName evidence="2">RNase III domain-containing protein</fullName>
    </recommendedName>
</protein>
<name>E1Z6E3_CHLVA</name>
<sequence>MLPAASQPVFARRLPSDAEVKALEQRLNYNFNNTWGLKLALVHPSYGELNNARLTWLGDAVLGAAVSDLLYQALPDATIAGLHDHRMAIVRRKACAAAARKLGLDRLLVVGKGYEGAEPTMAMLAGERCRRHCFEAVWGAIYEDAGFQLGPMKKVYAALFPLGLLPPAQLA</sequence>
<keyword evidence="4" id="KW-1185">Reference proteome</keyword>
<dbReference type="EMBL" id="GL433837">
    <property type="protein sequence ID" value="EFN58917.1"/>
    <property type="molecule type" value="Genomic_DNA"/>
</dbReference>
<dbReference type="AlphaFoldDB" id="E1Z6E3"/>
<evidence type="ECO:0000259" key="2">
    <source>
        <dbReference type="PROSITE" id="PS50142"/>
    </source>
</evidence>
<dbReference type="InterPro" id="IPR000999">
    <property type="entry name" value="RNase_III_dom"/>
</dbReference>
<dbReference type="InterPro" id="IPR036389">
    <property type="entry name" value="RNase_III_sf"/>
</dbReference>
<accession>E1Z6E3</accession>
<gene>
    <name evidence="3" type="ORF">CHLNCDRAFT_140869</name>
</gene>
<proteinExistence type="predicted"/>
<evidence type="ECO:0000313" key="4">
    <source>
        <dbReference type="Proteomes" id="UP000008141"/>
    </source>
</evidence>
<dbReference type="RefSeq" id="XP_005851019.1">
    <property type="nucleotide sequence ID" value="XM_005850957.1"/>
</dbReference>
<dbReference type="PROSITE" id="PS50142">
    <property type="entry name" value="RNASE_3_2"/>
    <property type="match status" value="1"/>
</dbReference>
<reference evidence="3 4" key="1">
    <citation type="journal article" date="2010" name="Plant Cell">
        <title>The Chlorella variabilis NC64A genome reveals adaptation to photosymbiosis, coevolution with viruses, and cryptic sex.</title>
        <authorList>
            <person name="Blanc G."/>
            <person name="Duncan G."/>
            <person name="Agarkova I."/>
            <person name="Borodovsky M."/>
            <person name="Gurnon J."/>
            <person name="Kuo A."/>
            <person name="Lindquist E."/>
            <person name="Lucas S."/>
            <person name="Pangilinan J."/>
            <person name="Polle J."/>
            <person name="Salamov A."/>
            <person name="Terry A."/>
            <person name="Yamada T."/>
            <person name="Dunigan D.D."/>
            <person name="Grigoriev I.V."/>
            <person name="Claverie J.M."/>
            <person name="Van Etten J.L."/>
        </authorList>
    </citation>
    <scope>NUCLEOTIDE SEQUENCE [LARGE SCALE GENOMIC DNA]</scope>
    <source>
        <strain evidence="3 4">NC64A</strain>
    </source>
</reference>
<dbReference type="Pfam" id="PF00636">
    <property type="entry name" value="Ribonuclease_3"/>
    <property type="match status" value="1"/>
</dbReference>
<feature type="domain" description="RNase III" evidence="2">
    <location>
        <begin position="20"/>
        <end position="146"/>
    </location>
</feature>
<dbReference type="FunCoup" id="E1Z6E3">
    <property type="interactions" value="27"/>
</dbReference>
<dbReference type="OrthoDB" id="416741at2759"/>
<dbReference type="SUPFAM" id="SSF69065">
    <property type="entry name" value="RNase III domain-like"/>
    <property type="match status" value="1"/>
</dbReference>
<dbReference type="InParanoid" id="E1Z6E3"/>
<organism evidence="4">
    <name type="scientific">Chlorella variabilis</name>
    <name type="common">Green alga</name>
    <dbReference type="NCBI Taxonomy" id="554065"/>
    <lineage>
        <taxon>Eukaryota</taxon>
        <taxon>Viridiplantae</taxon>
        <taxon>Chlorophyta</taxon>
        <taxon>core chlorophytes</taxon>
        <taxon>Trebouxiophyceae</taxon>
        <taxon>Chlorellales</taxon>
        <taxon>Chlorellaceae</taxon>
        <taxon>Chlorella clade</taxon>
        <taxon>Chlorella</taxon>
    </lineage>
</organism>
<keyword evidence="1" id="KW-0378">Hydrolase</keyword>
<dbReference type="GO" id="GO:0006396">
    <property type="term" value="P:RNA processing"/>
    <property type="evidence" value="ECO:0007669"/>
    <property type="project" value="InterPro"/>
</dbReference>